<dbReference type="FunFam" id="1.25.40.420:FF:000001">
    <property type="entry name" value="Kelch-like family member 12"/>
    <property type="match status" value="1"/>
</dbReference>
<dbReference type="InterPro" id="IPR015915">
    <property type="entry name" value="Kelch-typ_b-propeller"/>
</dbReference>
<evidence type="ECO:0000256" key="2">
    <source>
        <dbReference type="ARBA" id="ARBA00022441"/>
    </source>
</evidence>
<reference evidence="6 7" key="1">
    <citation type="submission" date="2019-10" db="EMBL/GenBank/DDBJ databases">
        <title>Assembly and Annotation for the nematode Trichostrongylus colubriformis.</title>
        <authorList>
            <person name="Martin J."/>
        </authorList>
    </citation>
    <scope>NUCLEOTIDE SEQUENCE [LARGE SCALE GENOMIC DNA]</scope>
    <source>
        <strain evidence="6">G859</strain>
        <tissue evidence="6">Whole worm</tissue>
    </source>
</reference>
<evidence type="ECO:0000313" key="7">
    <source>
        <dbReference type="Proteomes" id="UP001331761"/>
    </source>
</evidence>
<name>A0AAN8J1S3_TRICO</name>
<comment type="caution">
    <text evidence="6">The sequence shown here is derived from an EMBL/GenBank/DDBJ whole genome shotgun (WGS) entry which is preliminary data.</text>
</comment>
<evidence type="ECO:0000256" key="4">
    <source>
        <dbReference type="ARBA" id="ARBA00022786"/>
    </source>
</evidence>
<accession>A0AAN8J1S3</accession>
<dbReference type="SMART" id="SM00225">
    <property type="entry name" value="BTB"/>
    <property type="match status" value="1"/>
</dbReference>
<dbReference type="InterPro" id="IPR011705">
    <property type="entry name" value="BACK"/>
</dbReference>
<dbReference type="InterPro" id="IPR017096">
    <property type="entry name" value="BTB-kelch_protein"/>
</dbReference>
<dbReference type="Gene3D" id="2.120.10.80">
    <property type="entry name" value="Kelch-type beta propeller"/>
    <property type="match status" value="1"/>
</dbReference>
<dbReference type="SMART" id="SM00875">
    <property type="entry name" value="BACK"/>
    <property type="match status" value="1"/>
</dbReference>
<dbReference type="Gene3D" id="1.25.40.420">
    <property type="match status" value="1"/>
</dbReference>
<dbReference type="SUPFAM" id="SSF117281">
    <property type="entry name" value="Kelch motif"/>
    <property type="match status" value="1"/>
</dbReference>
<dbReference type="Pfam" id="PF24681">
    <property type="entry name" value="Kelch_KLHDC2_KLHL20_DRC7"/>
    <property type="match status" value="1"/>
</dbReference>
<evidence type="ECO:0000256" key="1">
    <source>
        <dbReference type="ARBA" id="ARBA00004906"/>
    </source>
</evidence>
<comment type="pathway">
    <text evidence="1">Protein modification; protein ubiquitination.</text>
</comment>
<keyword evidence="3" id="KW-0677">Repeat</keyword>
<keyword evidence="4" id="KW-0833">Ubl conjugation pathway</keyword>
<dbReference type="Pfam" id="PF07707">
    <property type="entry name" value="BACK"/>
    <property type="match status" value="1"/>
</dbReference>
<dbReference type="Gene3D" id="3.30.710.10">
    <property type="entry name" value="Potassium Channel Kv1.1, Chain A"/>
    <property type="match status" value="1"/>
</dbReference>
<sequence length="570" mass="63264">SSDHSRLLLNQLASFREDARLCDVILIAKGARINAHRVVLAACSDYFLAMFTNQMVESRWREIELNDIETPALHALVNFCYSGIIQITEHSVMSILHAANLLQLDKVKGLCCEFLKEELDVSNCLAIGALADMYACQELLCCAKEYSLNKFQQLVGTEEFTSLPFGQLLELISSEELRVESEEQVFQAVAKWVSFDPAERKQFLPQLLEQVRLPLCHPEFLVGTVSENALVMENDACRRFLDVAKNYQLLQLSTPIRPSMQELRTRPRNPVKYDEVLYVVGGSCNGAALDSVERLVPGEPNPSWQPVASITKKRGRLGVAVLDNLLYAVGGMGEGGILSSAERYDPATNEWSNDVASMHTCREYFGLAALDGFLYAVGGYDGSNYLDSVECYDARRNQWISVAPLSSCRNGLSVSVFNGCLYAAGGYDGKPCLNIVERLDPRVGKWQVVRPMTTPRSCPGTAVLDGNLYAAGGFDGSLRLSSVEKYDPLTNEWTAVVAMNCKRSAVGLAVVNERMYAVGGYDGDRVQNTVEVFVPEANQWNLHSSMVERLVFVSAQHFRNFFCFSINPKV</sequence>
<dbReference type="PROSITE" id="PS50097">
    <property type="entry name" value="BTB"/>
    <property type="match status" value="1"/>
</dbReference>
<dbReference type="InterPro" id="IPR000210">
    <property type="entry name" value="BTB/POZ_dom"/>
</dbReference>
<dbReference type="InterPro" id="IPR006652">
    <property type="entry name" value="Kelch_1"/>
</dbReference>
<dbReference type="PANTHER" id="PTHR24412">
    <property type="entry name" value="KELCH PROTEIN"/>
    <property type="match status" value="1"/>
</dbReference>
<protein>
    <submittedName>
        <fullName evidence="6">Kelch protein 20</fullName>
    </submittedName>
</protein>
<evidence type="ECO:0000259" key="5">
    <source>
        <dbReference type="PROSITE" id="PS50097"/>
    </source>
</evidence>
<dbReference type="Proteomes" id="UP001331761">
    <property type="component" value="Unassembled WGS sequence"/>
</dbReference>
<proteinExistence type="predicted"/>
<dbReference type="PIRSF" id="PIRSF037037">
    <property type="entry name" value="Kelch-like_protein_gigaxonin"/>
    <property type="match status" value="1"/>
</dbReference>
<feature type="non-terminal residue" evidence="6">
    <location>
        <position position="1"/>
    </location>
</feature>
<dbReference type="PANTHER" id="PTHR24412:SF441">
    <property type="entry name" value="KELCH-LIKE PROTEIN 28"/>
    <property type="match status" value="1"/>
</dbReference>
<keyword evidence="2" id="KW-0880">Kelch repeat</keyword>
<dbReference type="EMBL" id="WIXE01011871">
    <property type="protein sequence ID" value="KAK5976444.1"/>
    <property type="molecule type" value="Genomic_DNA"/>
</dbReference>
<feature type="domain" description="BTB" evidence="5">
    <location>
        <begin position="22"/>
        <end position="89"/>
    </location>
</feature>
<feature type="non-terminal residue" evidence="6">
    <location>
        <position position="570"/>
    </location>
</feature>
<organism evidence="6 7">
    <name type="scientific">Trichostrongylus colubriformis</name>
    <name type="common">Black scour worm</name>
    <dbReference type="NCBI Taxonomy" id="6319"/>
    <lineage>
        <taxon>Eukaryota</taxon>
        <taxon>Metazoa</taxon>
        <taxon>Ecdysozoa</taxon>
        <taxon>Nematoda</taxon>
        <taxon>Chromadorea</taxon>
        <taxon>Rhabditida</taxon>
        <taxon>Rhabditina</taxon>
        <taxon>Rhabditomorpha</taxon>
        <taxon>Strongyloidea</taxon>
        <taxon>Trichostrongylidae</taxon>
        <taxon>Trichostrongylus</taxon>
    </lineage>
</organism>
<dbReference type="InterPro" id="IPR011333">
    <property type="entry name" value="SKP1/BTB/POZ_sf"/>
</dbReference>
<gene>
    <name evidence="6" type="ORF">GCK32_011330</name>
</gene>
<evidence type="ECO:0000313" key="6">
    <source>
        <dbReference type="EMBL" id="KAK5976444.1"/>
    </source>
</evidence>
<dbReference type="SUPFAM" id="SSF54695">
    <property type="entry name" value="POZ domain"/>
    <property type="match status" value="1"/>
</dbReference>
<dbReference type="AlphaFoldDB" id="A0AAN8J1S3"/>
<dbReference type="Pfam" id="PF00651">
    <property type="entry name" value="BTB"/>
    <property type="match status" value="1"/>
</dbReference>
<keyword evidence="7" id="KW-1185">Reference proteome</keyword>
<evidence type="ECO:0000256" key="3">
    <source>
        <dbReference type="ARBA" id="ARBA00022737"/>
    </source>
</evidence>
<dbReference type="SMART" id="SM00612">
    <property type="entry name" value="Kelch"/>
    <property type="match status" value="6"/>
</dbReference>